<dbReference type="GO" id="GO:0016810">
    <property type="term" value="F:hydrolase activity, acting on carbon-nitrogen (but not peptide) bonds"/>
    <property type="evidence" value="ECO:0007669"/>
    <property type="project" value="InterPro"/>
</dbReference>
<reference evidence="3 5" key="2">
    <citation type="submission" date="2020-08" db="EMBL/GenBank/DDBJ databases">
        <title>Sequencing the genomes of 1000 actinobacteria strains.</title>
        <authorList>
            <person name="Klenk H.-P."/>
        </authorList>
    </citation>
    <scope>NUCLEOTIDE SEQUENCE [LARGE SCALE GENOMIC DNA]</scope>
    <source>
        <strain evidence="3 5">DSM 9581</strain>
    </source>
</reference>
<dbReference type="PANTHER" id="PTHR22642">
    <property type="entry name" value="IMIDAZOLONEPROPIONASE"/>
    <property type="match status" value="1"/>
</dbReference>
<protein>
    <submittedName>
        <fullName evidence="2">Hydrolase</fullName>
    </submittedName>
</protein>
<dbReference type="AlphaFoldDB" id="A0A511F9N7"/>
<dbReference type="Pfam" id="PF07969">
    <property type="entry name" value="Amidohydro_3"/>
    <property type="match status" value="1"/>
</dbReference>
<evidence type="ECO:0000313" key="4">
    <source>
        <dbReference type="Proteomes" id="UP000321723"/>
    </source>
</evidence>
<gene>
    <name evidence="2" type="ORF">CHO01_10970</name>
    <name evidence="3" type="ORF">HNR08_002293</name>
</gene>
<accession>A0A511F9N7</accession>
<dbReference type="SUPFAM" id="SSF51556">
    <property type="entry name" value="Metallo-dependent hydrolases"/>
    <property type="match status" value="1"/>
</dbReference>
<feature type="domain" description="Amidohydrolase 3" evidence="1">
    <location>
        <begin position="50"/>
        <end position="511"/>
    </location>
</feature>
<reference evidence="2 4" key="1">
    <citation type="submission" date="2019-07" db="EMBL/GenBank/DDBJ databases">
        <title>Whole genome shotgun sequence of Cellulomonas hominis NBRC 16055.</title>
        <authorList>
            <person name="Hosoyama A."/>
            <person name="Uohara A."/>
            <person name="Ohji S."/>
            <person name="Ichikawa N."/>
        </authorList>
    </citation>
    <scope>NUCLEOTIDE SEQUENCE [LARGE SCALE GENOMIC DNA]</scope>
    <source>
        <strain evidence="2 4">NBRC 16055</strain>
    </source>
</reference>
<proteinExistence type="predicted"/>
<comment type="caution">
    <text evidence="2">The sequence shown here is derived from an EMBL/GenBank/DDBJ whole genome shotgun (WGS) entry which is preliminary data.</text>
</comment>
<evidence type="ECO:0000313" key="5">
    <source>
        <dbReference type="Proteomes" id="UP000564629"/>
    </source>
</evidence>
<evidence type="ECO:0000313" key="3">
    <source>
        <dbReference type="EMBL" id="MBB5473557.1"/>
    </source>
</evidence>
<evidence type="ECO:0000313" key="2">
    <source>
        <dbReference type="EMBL" id="GEL45981.1"/>
    </source>
</evidence>
<dbReference type="Gene3D" id="3.20.20.140">
    <property type="entry name" value="Metal-dependent hydrolases"/>
    <property type="match status" value="1"/>
</dbReference>
<dbReference type="PANTHER" id="PTHR22642:SF2">
    <property type="entry name" value="PROTEIN LONG AFTER FAR-RED 3"/>
    <property type="match status" value="1"/>
</dbReference>
<dbReference type="RefSeq" id="WP_168430856.1">
    <property type="nucleotide sequence ID" value="NZ_BJVQ01000009.1"/>
</dbReference>
<dbReference type="InterPro" id="IPR032466">
    <property type="entry name" value="Metal_Hydrolase"/>
</dbReference>
<evidence type="ECO:0000259" key="1">
    <source>
        <dbReference type="Pfam" id="PF07969"/>
    </source>
</evidence>
<name>A0A511F9N7_9CELL</name>
<keyword evidence="4" id="KW-1185">Reference proteome</keyword>
<dbReference type="InterPro" id="IPR011059">
    <property type="entry name" value="Metal-dep_hydrolase_composite"/>
</dbReference>
<dbReference type="Proteomes" id="UP000321723">
    <property type="component" value="Unassembled WGS sequence"/>
</dbReference>
<dbReference type="InterPro" id="IPR013108">
    <property type="entry name" value="Amidohydro_3"/>
</dbReference>
<organism evidence="2 4">
    <name type="scientific">Cellulomonas hominis</name>
    <dbReference type="NCBI Taxonomy" id="156981"/>
    <lineage>
        <taxon>Bacteria</taxon>
        <taxon>Bacillati</taxon>
        <taxon>Actinomycetota</taxon>
        <taxon>Actinomycetes</taxon>
        <taxon>Micrococcales</taxon>
        <taxon>Cellulomonadaceae</taxon>
        <taxon>Cellulomonas</taxon>
    </lineage>
</organism>
<sequence length="513" mass="53247">MRAADLVVRSEAVYDAATGTASPGHVAVAGDRILSAGPGRGDHLVAPGTRVVDAGDGLVVPGLHDNHTFVTALMLEHAGVDASACATAADVVGALRSAPEPPPGGVLLARGAALGEDERAGLADALDAAFPGSPAVVLGEGREWLVAGRAARAGLGEGLDPASNEALAPLYAALARDADVVRRTYTGTARRMAAQGVVSVKEIAFDDYLGMLPVLDDLTRSGDVHLRISFASQPVQAPADLDFGARARAAYATPRLRFHGFKLMTDGSFDEFTGDLAGPADAWTARQHVDVDYAALRREARRIVAAGHTLALNADGDGAVARCLDVIEEMRLDGLALPELLSLSDVSLITDEDARRAGALRVFCEVYTQLLLIEGYTTDLVRDILGPEREQRLGNHARLLAAGARLTSGTDLPLFFPSLGEAMLSAAERRFPGGGPDGGWHPGRGLTRAQVVDSWTGTAAAAMGLGGWTGALRPGLRADVAVFDRDLLRVPADRLAGSAAVLTVAGGTVVHEA</sequence>
<dbReference type="Proteomes" id="UP000564629">
    <property type="component" value="Unassembled WGS sequence"/>
</dbReference>
<dbReference type="Gene3D" id="2.30.40.10">
    <property type="entry name" value="Urease, subunit C, domain 1"/>
    <property type="match status" value="1"/>
</dbReference>
<dbReference type="EMBL" id="JACHDN010000001">
    <property type="protein sequence ID" value="MBB5473557.1"/>
    <property type="molecule type" value="Genomic_DNA"/>
</dbReference>
<dbReference type="EMBL" id="BJVQ01000009">
    <property type="protein sequence ID" value="GEL45981.1"/>
    <property type="molecule type" value="Genomic_DNA"/>
</dbReference>
<keyword evidence="2" id="KW-0378">Hydrolase</keyword>
<dbReference type="Gene3D" id="3.10.310.70">
    <property type="match status" value="1"/>
</dbReference>
<dbReference type="SUPFAM" id="SSF51338">
    <property type="entry name" value="Composite domain of metallo-dependent hydrolases"/>
    <property type="match status" value="1"/>
</dbReference>